<reference evidence="2" key="1">
    <citation type="submission" date="2019-12" db="EMBL/GenBank/DDBJ databases">
        <title>Genome sequencing and annotation of Brassica cretica.</title>
        <authorList>
            <person name="Studholme D.J."/>
            <person name="Sarris P.F."/>
        </authorList>
    </citation>
    <scope>NUCLEOTIDE SEQUENCE</scope>
    <source>
        <strain evidence="2">PFS-001/15</strain>
        <tissue evidence="2">Leaf</tissue>
    </source>
</reference>
<dbReference type="PANTHER" id="PTHR32212">
    <property type="entry name" value="CYCLIN-LIKE F-BOX"/>
    <property type="match status" value="1"/>
</dbReference>
<evidence type="ECO:0000313" key="3">
    <source>
        <dbReference type="Proteomes" id="UP000712281"/>
    </source>
</evidence>
<sequence>MLLGFRFVMSGLDRISELPESLLTQILSYLPTNQSVQTSVLSKRWENVWLSVPCLDFDLHSSVVPYTMTTKCSSPSLTIYSILALS</sequence>
<dbReference type="InterPro" id="IPR001810">
    <property type="entry name" value="F-box_dom"/>
</dbReference>
<proteinExistence type="predicted"/>
<dbReference type="Proteomes" id="UP000712281">
    <property type="component" value="Unassembled WGS sequence"/>
</dbReference>
<accession>A0A8S9MQP5</accession>
<dbReference type="EMBL" id="QGKW02000007">
    <property type="protein sequence ID" value="KAF2620181.1"/>
    <property type="molecule type" value="Genomic_DNA"/>
</dbReference>
<dbReference type="Gene3D" id="1.20.1280.50">
    <property type="match status" value="1"/>
</dbReference>
<evidence type="ECO:0000313" key="2">
    <source>
        <dbReference type="EMBL" id="KAF2620181.1"/>
    </source>
</evidence>
<dbReference type="InterPro" id="IPR036047">
    <property type="entry name" value="F-box-like_dom_sf"/>
</dbReference>
<dbReference type="PROSITE" id="PS50181">
    <property type="entry name" value="FBOX"/>
    <property type="match status" value="1"/>
</dbReference>
<feature type="domain" description="F-box" evidence="1">
    <location>
        <begin position="12"/>
        <end position="48"/>
    </location>
</feature>
<organism evidence="2 3">
    <name type="scientific">Brassica cretica</name>
    <name type="common">Mustard</name>
    <dbReference type="NCBI Taxonomy" id="69181"/>
    <lineage>
        <taxon>Eukaryota</taxon>
        <taxon>Viridiplantae</taxon>
        <taxon>Streptophyta</taxon>
        <taxon>Embryophyta</taxon>
        <taxon>Tracheophyta</taxon>
        <taxon>Spermatophyta</taxon>
        <taxon>Magnoliopsida</taxon>
        <taxon>eudicotyledons</taxon>
        <taxon>Gunneridae</taxon>
        <taxon>Pentapetalae</taxon>
        <taxon>rosids</taxon>
        <taxon>malvids</taxon>
        <taxon>Brassicales</taxon>
        <taxon>Brassicaceae</taxon>
        <taxon>Brassiceae</taxon>
        <taxon>Brassica</taxon>
    </lineage>
</organism>
<dbReference type="CDD" id="cd22160">
    <property type="entry name" value="F-box_AtFBL13-like"/>
    <property type="match status" value="1"/>
</dbReference>
<dbReference type="AlphaFoldDB" id="A0A8S9MQP5"/>
<name>A0A8S9MQP5_BRACR</name>
<dbReference type="PANTHER" id="PTHR32212:SF312">
    <property type="entry name" value="F-BOX DOMAIN-CONTAINING PROTEIN"/>
    <property type="match status" value="1"/>
</dbReference>
<gene>
    <name evidence="2" type="ORF">F2Q68_00042388</name>
</gene>
<protein>
    <recommendedName>
        <fullName evidence="1">F-box domain-containing protein</fullName>
    </recommendedName>
</protein>
<dbReference type="Pfam" id="PF00646">
    <property type="entry name" value="F-box"/>
    <property type="match status" value="1"/>
</dbReference>
<dbReference type="SMART" id="SM00256">
    <property type="entry name" value="FBOX"/>
    <property type="match status" value="1"/>
</dbReference>
<dbReference type="SUPFAM" id="SSF81383">
    <property type="entry name" value="F-box domain"/>
    <property type="match status" value="1"/>
</dbReference>
<comment type="caution">
    <text evidence="2">The sequence shown here is derived from an EMBL/GenBank/DDBJ whole genome shotgun (WGS) entry which is preliminary data.</text>
</comment>
<evidence type="ECO:0000259" key="1">
    <source>
        <dbReference type="PROSITE" id="PS50181"/>
    </source>
</evidence>
<dbReference type="InterPro" id="IPR053781">
    <property type="entry name" value="F-box_AtFBL13-like"/>
</dbReference>